<evidence type="ECO:0000256" key="5">
    <source>
        <dbReference type="ARBA" id="ARBA00022898"/>
    </source>
</evidence>
<proteinExistence type="inferred from homology"/>
<dbReference type="GO" id="GO:0019752">
    <property type="term" value="P:carboxylic acid metabolic process"/>
    <property type="evidence" value="ECO:0007669"/>
    <property type="project" value="InterPro"/>
</dbReference>
<dbReference type="InterPro" id="IPR002129">
    <property type="entry name" value="PyrdxlP-dep_de-COase"/>
</dbReference>
<comment type="similarity">
    <text evidence="11">Belongs to the group II decarboxylase family.</text>
</comment>
<dbReference type="GO" id="GO:0005737">
    <property type="term" value="C:cytoplasm"/>
    <property type="evidence" value="ECO:0007669"/>
    <property type="project" value="TreeGrafter"/>
</dbReference>
<dbReference type="GO" id="GO:0042423">
    <property type="term" value="P:catecholamine biosynthetic process"/>
    <property type="evidence" value="ECO:0007669"/>
    <property type="project" value="UniProtKB-KW"/>
</dbReference>
<dbReference type="EMBL" id="CAEY01000630">
    <property type="status" value="NOT_ANNOTATED_CDS"/>
    <property type="molecule type" value="Genomic_DNA"/>
</dbReference>
<dbReference type="Gene3D" id="1.20.1340.10">
    <property type="entry name" value="dopa decarboxylase, N-terminal domain"/>
    <property type="match status" value="1"/>
</dbReference>
<evidence type="ECO:0000256" key="7">
    <source>
        <dbReference type="ARBA" id="ARBA00038886"/>
    </source>
</evidence>
<evidence type="ECO:0000256" key="6">
    <source>
        <dbReference type="ARBA" id="ARBA00023239"/>
    </source>
</evidence>
<dbReference type="GO" id="GO:0042427">
    <property type="term" value="P:serotonin biosynthetic process"/>
    <property type="evidence" value="ECO:0007669"/>
    <property type="project" value="TreeGrafter"/>
</dbReference>
<dbReference type="PANTHER" id="PTHR11999">
    <property type="entry name" value="GROUP II PYRIDOXAL-5-PHOSPHATE DECARBOXYLASE"/>
    <property type="match status" value="1"/>
</dbReference>
<reference evidence="12" key="2">
    <citation type="submission" date="2015-06" db="UniProtKB">
        <authorList>
            <consortium name="EnsemblMetazoa"/>
        </authorList>
    </citation>
    <scope>IDENTIFICATION</scope>
</reference>
<dbReference type="Gene3D" id="3.40.640.10">
    <property type="entry name" value="Type I PLP-dependent aspartate aminotransferase-like (Major domain)"/>
    <property type="match status" value="1"/>
</dbReference>
<dbReference type="Pfam" id="PF00282">
    <property type="entry name" value="Pyridoxal_deC"/>
    <property type="match status" value="1"/>
</dbReference>
<keyword evidence="13" id="KW-1185">Reference proteome</keyword>
<dbReference type="PANTHER" id="PTHR11999:SF167">
    <property type="entry name" value="AROMATIC-L-AMINO-ACID DECARBOXYLASE"/>
    <property type="match status" value="1"/>
</dbReference>
<dbReference type="PRINTS" id="PR00800">
    <property type="entry name" value="YHDCRBOXLASE"/>
</dbReference>
<evidence type="ECO:0000313" key="12">
    <source>
        <dbReference type="EnsemblMetazoa" id="tetur247g00020.1"/>
    </source>
</evidence>
<keyword evidence="3" id="KW-0127">Catecholamine biosynthesis</keyword>
<dbReference type="EnsemblMetazoa" id="tetur247g00020.1">
    <property type="protein sequence ID" value="tetur247g00020.1"/>
    <property type="gene ID" value="tetur247g00020"/>
</dbReference>
<dbReference type="InterPro" id="IPR015421">
    <property type="entry name" value="PyrdxlP-dep_Trfase_major"/>
</dbReference>
<comment type="subunit">
    <text evidence="2">Homodimer.</text>
</comment>
<dbReference type="eggNOG" id="KOG0628">
    <property type="taxonomic scope" value="Eukaryota"/>
</dbReference>
<dbReference type="GO" id="GO:0030170">
    <property type="term" value="F:pyridoxal phosphate binding"/>
    <property type="evidence" value="ECO:0007669"/>
    <property type="project" value="InterPro"/>
</dbReference>
<dbReference type="GO" id="GO:0004058">
    <property type="term" value="F:aromatic-L-amino-acid decarboxylase activity"/>
    <property type="evidence" value="ECO:0007669"/>
    <property type="project" value="UniProtKB-EC"/>
</dbReference>
<feature type="modified residue" description="N6-(pyridoxal phosphate)lysine" evidence="10">
    <location>
        <position position="356"/>
    </location>
</feature>
<protein>
    <recommendedName>
        <fullName evidence="8">Aromatic-L-amino-acid decarboxylase</fullName>
        <ecNumber evidence="7">4.1.1.28</ecNumber>
    </recommendedName>
    <alternativeName>
        <fullName evidence="9">DOPA decarboxylase</fullName>
    </alternativeName>
</protein>
<evidence type="ECO:0000256" key="11">
    <source>
        <dbReference type="RuleBase" id="RU000382"/>
    </source>
</evidence>
<dbReference type="SUPFAM" id="SSF53383">
    <property type="entry name" value="PLP-dependent transferases"/>
    <property type="match status" value="1"/>
</dbReference>
<evidence type="ECO:0000256" key="1">
    <source>
        <dbReference type="ARBA" id="ARBA00001933"/>
    </source>
</evidence>
<organism evidence="12 13">
    <name type="scientific">Tetranychus urticae</name>
    <name type="common">Two-spotted spider mite</name>
    <dbReference type="NCBI Taxonomy" id="32264"/>
    <lineage>
        <taxon>Eukaryota</taxon>
        <taxon>Metazoa</taxon>
        <taxon>Ecdysozoa</taxon>
        <taxon>Arthropoda</taxon>
        <taxon>Chelicerata</taxon>
        <taxon>Arachnida</taxon>
        <taxon>Acari</taxon>
        <taxon>Acariformes</taxon>
        <taxon>Trombidiformes</taxon>
        <taxon>Prostigmata</taxon>
        <taxon>Eleutherengona</taxon>
        <taxon>Raphignathae</taxon>
        <taxon>Tetranychoidea</taxon>
        <taxon>Tetranychidae</taxon>
        <taxon>Tetranychus</taxon>
    </lineage>
</organism>
<reference evidence="13" key="1">
    <citation type="submission" date="2011-08" db="EMBL/GenBank/DDBJ databases">
        <authorList>
            <person name="Rombauts S."/>
        </authorList>
    </citation>
    <scope>NUCLEOTIDE SEQUENCE</scope>
    <source>
        <strain evidence="13">London</strain>
    </source>
</reference>
<dbReference type="STRING" id="32264.T1KW10"/>
<evidence type="ECO:0000256" key="3">
    <source>
        <dbReference type="ARBA" id="ARBA00022584"/>
    </source>
</evidence>
<name>T1KW10_TETUR</name>
<dbReference type="EC" id="4.1.1.28" evidence="7"/>
<dbReference type="GO" id="GO:0006520">
    <property type="term" value="P:amino acid metabolic process"/>
    <property type="evidence" value="ECO:0007669"/>
    <property type="project" value="InterPro"/>
</dbReference>
<dbReference type="HOGENOM" id="CLU_011856_3_1_1"/>
<evidence type="ECO:0000256" key="9">
    <source>
        <dbReference type="ARBA" id="ARBA00041275"/>
    </source>
</evidence>
<evidence type="ECO:0000256" key="10">
    <source>
        <dbReference type="PIRSR" id="PIRSR602129-50"/>
    </source>
</evidence>
<dbReference type="Proteomes" id="UP000015104">
    <property type="component" value="Unassembled WGS sequence"/>
</dbReference>
<keyword evidence="4" id="KW-0210">Decarboxylase</keyword>
<keyword evidence="5 10" id="KW-0663">Pyridoxal phosphate</keyword>
<dbReference type="InterPro" id="IPR010977">
    <property type="entry name" value="Aromatic_deC"/>
</dbReference>
<evidence type="ECO:0000256" key="2">
    <source>
        <dbReference type="ARBA" id="ARBA00011738"/>
    </source>
</evidence>
<sequence>MEFGHITLRQIDFKTKIQSSDQFPLFCALVKMDSKQFREAAKQLVDYICDYHDNIRDRDVLPAVQPYFLEKQMPGSAPENGEPWTSVFNDIEKLIMPGVNKVMKQRQEHMRTEQKIFKGRMKLERMTHWHSPRFHAYFPTASSYPAILADMLSGALGCVGFSWISSPICTELEMSMMDWLGKMLHLPSEFLFSSHGKGGGVIQEAASESTLICMLAARSRAITKYSSSSSPKNKSPLNKLVAYCSTQAHSSVEKAALLSAVKIRSLDPDTNLSLRGETLERAIKDDREKGLIPFFVAASLGTTNSCAFDNIIEIGQIYIWLHIDAAYAGSAFICPEYRHYLNGVDKADSFNMNPHKWLLVNSDCSALWFVSLFKIIDLNTNISNLD</sequence>
<comment type="cofactor">
    <cofactor evidence="1 10 11">
        <name>pyridoxal 5'-phosphate</name>
        <dbReference type="ChEBI" id="CHEBI:597326"/>
    </cofactor>
</comment>
<dbReference type="AlphaFoldDB" id="T1KW10"/>
<keyword evidence="6 11" id="KW-0456">Lyase</keyword>
<dbReference type="InterPro" id="IPR015424">
    <property type="entry name" value="PyrdxlP-dep_Trfase"/>
</dbReference>
<accession>T1KW10</accession>
<evidence type="ECO:0000313" key="13">
    <source>
        <dbReference type="Proteomes" id="UP000015104"/>
    </source>
</evidence>
<evidence type="ECO:0000256" key="8">
    <source>
        <dbReference type="ARBA" id="ARBA00040968"/>
    </source>
</evidence>
<evidence type="ECO:0000256" key="4">
    <source>
        <dbReference type="ARBA" id="ARBA00022793"/>
    </source>
</evidence>